<dbReference type="Proteomes" id="UP001165378">
    <property type="component" value="Unassembled WGS sequence"/>
</dbReference>
<organism evidence="2 3">
    <name type="scientific">Yinghuangia soli</name>
    <dbReference type="NCBI Taxonomy" id="2908204"/>
    <lineage>
        <taxon>Bacteria</taxon>
        <taxon>Bacillati</taxon>
        <taxon>Actinomycetota</taxon>
        <taxon>Actinomycetes</taxon>
        <taxon>Kitasatosporales</taxon>
        <taxon>Streptomycetaceae</taxon>
        <taxon>Yinghuangia</taxon>
    </lineage>
</organism>
<sequence length="63" mass="6713">MNSPAKVEPSDWRKSSYSGNGTECVEMGVVDAGILVRDSKVADGPRVTATVAGWRSFVAELAR</sequence>
<reference evidence="2" key="1">
    <citation type="submission" date="2022-01" db="EMBL/GenBank/DDBJ databases">
        <title>Genome-Based Taxonomic Classification of the Phylum Actinobacteria.</title>
        <authorList>
            <person name="Gao Y."/>
        </authorList>
    </citation>
    <scope>NUCLEOTIDE SEQUENCE</scope>
    <source>
        <strain evidence="2">KLBMP 8922</strain>
    </source>
</reference>
<evidence type="ECO:0000259" key="1">
    <source>
        <dbReference type="Pfam" id="PF04149"/>
    </source>
</evidence>
<dbReference type="AlphaFoldDB" id="A0AA41U041"/>
<protein>
    <submittedName>
        <fullName evidence="2">DUF397 domain-containing protein</fullName>
    </submittedName>
</protein>
<dbReference type="InterPro" id="IPR007278">
    <property type="entry name" value="DUF397"/>
</dbReference>
<keyword evidence="3" id="KW-1185">Reference proteome</keyword>
<evidence type="ECO:0000313" key="2">
    <source>
        <dbReference type="EMBL" id="MCF2526037.1"/>
    </source>
</evidence>
<gene>
    <name evidence="2" type="ORF">LZ495_02200</name>
</gene>
<dbReference type="EMBL" id="JAKFHA010000001">
    <property type="protein sequence ID" value="MCF2526037.1"/>
    <property type="molecule type" value="Genomic_DNA"/>
</dbReference>
<dbReference type="RefSeq" id="WP_235050098.1">
    <property type="nucleotide sequence ID" value="NZ_JAKFHA010000001.1"/>
</dbReference>
<comment type="caution">
    <text evidence="2">The sequence shown here is derived from an EMBL/GenBank/DDBJ whole genome shotgun (WGS) entry which is preliminary data.</text>
</comment>
<proteinExistence type="predicted"/>
<feature type="domain" description="DUF397" evidence="1">
    <location>
        <begin position="11"/>
        <end position="61"/>
    </location>
</feature>
<accession>A0AA41U041</accession>
<name>A0AA41U041_9ACTN</name>
<dbReference type="Pfam" id="PF04149">
    <property type="entry name" value="DUF397"/>
    <property type="match status" value="1"/>
</dbReference>
<evidence type="ECO:0000313" key="3">
    <source>
        <dbReference type="Proteomes" id="UP001165378"/>
    </source>
</evidence>